<dbReference type="Gene3D" id="1.25.40.20">
    <property type="entry name" value="Ankyrin repeat-containing domain"/>
    <property type="match status" value="1"/>
</dbReference>
<keyword evidence="2" id="KW-0040">ANK repeat</keyword>
<dbReference type="InterPro" id="IPR007577">
    <property type="entry name" value="GlycoTrfase_DXD_sugar-bd_CS"/>
</dbReference>
<sequence length="204" mass="22744">MASSLVSSKEAQALGNGGQGSVCQVVHQTAPSDRSRWDPRWERCRQSWQKVCPSPEFVHVLWDDDGLRSLVEEAFPEYLEVYDRYEQHIQRVDFARAAMLYLHGGLYVDMDVEAVQAGDYEQVEQAASAGADLECRDYAGLAPAHHAALRGDARMVRLLAVLRADLGSRDKNATTPLHYAVQVSKIEATSLLAKLRSEQHSNSF</sequence>
<reference evidence="3" key="1">
    <citation type="submission" date="2021-02" db="EMBL/GenBank/DDBJ databases">
        <authorList>
            <person name="Dougan E. K."/>
            <person name="Rhodes N."/>
            <person name="Thang M."/>
            <person name="Chan C."/>
        </authorList>
    </citation>
    <scope>NUCLEOTIDE SEQUENCE</scope>
</reference>
<dbReference type="SUPFAM" id="SSF53448">
    <property type="entry name" value="Nucleotide-diphospho-sugar transferases"/>
    <property type="match status" value="1"/>
</dbReference>
<dbReference type="InterPro" id="IPR002110">
    <property type="entry name" value="Ankyrin_rpt"/>
</dbReference>
<keyword evidence="1" id="KW-0808">Transferase</keyword>
<dbReference type="InterPro" id="IPR029044">
    <property type="entry name" value="Nucleotide-diphossugar_trans"/>
</dbReference>
<protein>
    <submittedName>
        <fullName evidence="3">Uncharacterized protein</fullName>
    </submittedName>
</protein>
<dbReference type="PROSITE" id="PS50088">
    <property type="entry name" value="ANK_REPEAT"/>
    <property type="match status" value="1"/>
</dbReference>
<dbReference type="PANTHER" id="PTHR32385:SF15">
    <property type="entry name" value="INOSITOL PHOSPHOCERAMIDE MANNOSYLTRANSFERASE 1"/>
    <property type="match status" value="1"/>
</dbReference>
<dbReference type="GO" id="GO:0016020">
    <property type="term" value="C:membrane"/>
    <property type="evidence" value="ECO:0007669"/>
    <property type="project" value="GOC"/>
</dbReference>
<dbReference type="GO" id="GO:0051999">
    <property type="term" value="P:mannosyl-inositol phosphorylceramide biosynthetic process"/>
    <property type="evidence" value="ECO:0007669"/>
    <property type="project" value="TreeGrafter"/>
</dbReference>
<name>A0A813I2P7_POLGL</name>
<dbReference type="SUPFAM" id="SSF48403">
    <property type="entry name" value="Ankyrin repeat"/>
    <property type="match status" value="1"/>
</dbReference>
<proteinExistence type="predicted"/>
<gene>
    <name evidence="3" type="ORF">PGLA2088_LOCUS2905</name>
</gene>
<dbReference type="PANTHER" id="PTHR32385">
    <property type="entry name" value="MANNOSYL PHOSPHORYLINOSITOL CERAMIDE SYNTHASE"/>
    <property type="match status" value="1"/>
</dbReference>
<dbReference type="GO" id="GO:0000030">
    <property type="term" value="F:mannosyltransferase activity"/>
    <property type="evidence" value="ECO:0007669"/>
    <property type="project" value="TreeGrafter"/>
</dbReference>
<dbReference type="EMBL" id="CAJNNW010002440">
    <property type="protein sequence ID" value="CAE8644264.1"/>
    <property type="molecule type" value="Genomic_DNA"/>
</dbReference>
<accession>A0A813I2P7</accession>
<organism evidence="3 4">
    <name type="scientific">Polarella glacialis</name>
    <name type="common">Dinoflagellate</name>
    <dbReference type="NCBI Taxonomy" id="89957"/>
    <lineage>
        <taxon>Eukaryota</taxon>
        <taxon>Sar</taxon>
        <taxon>Alveolata</taxon>
        <taxon>Dinophyceae</taxon>
        <taxon>Suessiales</taxon>
        <taxon>Suessiaceae</taxon>
        <taxon>Polarella</taxon>
    </lineage>
</organism>
<feature type="repeat" description="ANK" evidence="2">
    <location>
        <begin position="139"/>
        <end position="171"/>
    </location>
</feature>
<feature type="non-terminal residue" evidence="3">
    <location>
        <position position="204"/>
    </location>
</feature>
<dbReference type="Proteomes" id="UP000626109">
    <property type="component" value="Unassembled WGS sequence"/>
</dbReference>
<dbReference type="AlphaFoldDB" id="A0A813I2P7"/>
<evidence type="ECO:0000313" key="4">
    <source>
        <dbReference type="Proteomes" id="UP000626109"/>
    </source>
</evidence>
<dbReference type="Pfam" id="PF04488">
    <property type="entry name" value="Gly_transf_sug"/>
    <property type="match status" value="1"/>
</dbReference>
<dbReference type="InterPro" id="IPR051706">
    <property type="entry name" value="Glycosyltransferase_domain"/>
</dbReference>
<comment type="caution">
    <text evidence="3">The sequence shown here is derived from an EMBL/GenBank/DDBJ whole genome shotgun (WGS) entry which is preliminary data.</text>
</comment>
<evidence type="ECO:0000313" key="3">
    <source>
        <dbReference type="EMBL" id="CAE8644264.1"/>
    </source>
</evidence>
<dbReference type="InterPro" id="IPR036770">
    <property type="entry name" value="Ankyrin_rpt-contain_sf"/>
</dbReference>
<evidence type="ECO:0000256" key="1">
    <source>
        <dbReference type="ARBA" id="ARBA00022679"/>
    </source>
</evidence>
<evidence type="ECO:0000256" key="2">
    <source>
        <dbReference type="PROSITE-ProRule" id="PRU00023"/>
    </source>
</evidence>
<dbReference type="Pfam" id="PF13857">
    <property type="entry name" value="Ank_5"/>
    <property type="match status" value="1"/>
</dbReference>